<accession>A0ABQ5G604</accession>
<reference evidence="1" key="1">
    <citation type="journal article" date="2022" name="Int. J. Mol. Sci.">
        <title>Draft Genome of Tanacetum Coccineum: Genomic Comparison of Closely Related Tanacetum-Family Plants.</title>
        <authorList>
            <person name="Yamashiro T."/>
            <person name="Shiraishi A."/>
            <person name="Nakayama K."/>
            <person name="Satake H."/>
        </authorList>
    </citation>
    <scope>NUCLEOTIDE SEQUENCE</scope>
</reference>
<organism evidence="1 2">
    <name type="scientific">Tanacetum coccineum</name>
    <dbReference type="NCBI Taxonomy" id="301880"/>
    <lineage>
        <taxon>Eukaryota</taxon>
        <taxon>Viridiplantae</taxon>
        <taxon>Streptophyta</taxon>
        <taxon>Embryophyta</taxon>
        <taxon>Tracheophyta</taxon>
        <taxon>Spermatophyta</taxon>
        <taxon>Magnoliopsida</taxon>
        <taxon>eudicotyledons</taxon>
        <taxon>Gunneridae</taxon>
        <taxon>Pentapetalae</taxon>
        <taxon>asterids</taxon>
        <taxon>campanulids</taxon>
        <taxon>Asterales</taxon>
        <taxon>Asteraceae</taxon>
        <taxon>Asteroideae</taxon>
        <taxon>Anthemideae</taxon>
        <taxon>Anthemidinae</taxon>
        <taxon>Tanacetum</taxon>
    </lineage>
</organism>
<name>A0ABQ5G604_9ASTR</name>
<evidence type="ECO:0000313" key="1">
    <source>
        <dbReference type="EMBL" id="GJT70267.1"/>
    </source>
</evidence>
<dbReference type="EMBL" id="BQNB010018061">
    <property type="protein sequence ID" value="GJT70267.1"/>
    <property type="molecule type" value="Genomic_DNA"/>
</dbReference>
<proteinExistence type="predicted"/>
<comment type="caution">
    <text evidence="1">The sequence shown here is derived from an EMBL/GenBank/DDBJ whole genome shotgun (WGS) entry which is preliminary data.</text>
</comment>
<evidence type="ECO:0000313" key="2">
    <source>
        <dbReference type="Proteomes" id="UP001151760"/>
    </source>
</evidence>
<gene>
    <name evidence="1" type="ORF">Tco_1029553</name>
</gene>
<keyword evidence="2" id="KW-1185">Reference proteome</keyword>
<protein>
    <submittedName>
        <fullName evidence="1">Uncharacterized protein</fullName>
    </submittedName>
</protein>
<reference evidence="1" key="2">
    <citation type="submission" date="2022-01" db="EMBL/GenBank/DDBJ databases">
        <authorList>
            <person name="Yamashiro T."/>
            <person name="Shiraishi A."/>
            <person name="Satake H."/>
            <person name="Nakayama K."/>
        </authorList>
    </citation>
    <scope>NUCLEOTIDE SEQUENCE</scope>
</reference>
<dbReference type="Proteomes" id="UP001151760">
    <property type="component" value="Unassembled WGS sequence"/>
</dbReference>
<sequence>MFSLKMRMLAAGNDDYVNSEMGEESFEGHNSLGDYSKPKLSPLRWDKVRVASDRGTMWDTCVILLQVTKFQGGVKCRGIALGDSWSSLENFVEAEHENQEQSQLWVEETDIPEVTD</sequence>